<dbReference type="PANTHER" id="PTHR24416">
    <property type="entry name" value="TYROSINE-PROTEIN KINASE RECEPTOR"/>
    <property type="match status" value="1"/>
</dbReference>
<dbReference type="InterPro" id="IPR050122">
    <property type="entry name" value="RTK"/>
</dbReference>
<dbReference type="Proteomes" id="UP001164746">
    <property type="component" value="Chromosome 5"/>
</dbReference>
<protein>
    <submittedName>
        <fullName evidence="2">RON-like protein</fullName>
    </submittedName>
</protein>
<evidence type="ECO:0000313" key="2">
    <source>
        <dbReference type="EMBL" id="WAR06395.1"/>
    </source>
</evidence>
<feature type="domain" description="Serine-threonine/tyrosine-protein kinase catalytic" evidence="1">
    <location>
        <begin position="3"/>
        <end position="45"/>
    </location>
</feature>
<keyword evidence="3" id="KW-1185">Reference proteome</keyword>
<dbReference type="PANTHER" id="PTHR24416:SF611">
    <property type="entry name" value="TYROSINE-PROTEIN KINASE TRANSMEMBRANE RECEPTOR ROR"/>
    <property type="match status" value="1"/>
</dbReference>
<sequence>MERYIRSSRRLPQPRYSPSPLYRLMWRCWLETPVKRPSFADIRQCISGMLERVQLRLGTVKFAADIGAVASED</sequence>
<gene>
    <name evidence="2" type="ORF">MAR_021764</name>
</gene>
<reference evidence="2" key="1">
    <citation type="submission" date="2022-11" db="EMBL/GenBank/DDBJ databases">
        <title>Centuries of genome instability and evolution in soft-shell clam transmissible cancer (bioRxiv).</title>
        <authorList>
            <person name="Hart S.F.M."/>
            <person name="Yonemitsu M.A."/>
            <person name="Giersch R.M."/>
            <person name="Beal B.F."/>
            <person name="Arriagada G."/>
            <person name="Davis B.W."/>
            <person name="Ostrander E.A."/>
            <person name="Goff S.P."/>
            <person name="Metzger M.J."/>
        </authorList>
    </citation>
    <scope>NUCLEOTIDE SEQUENCE</scope>
    <source>
        <strain evidence="2">MELC-2E11</strain>
        <tissue evidence="2">Siphon/mantle</tissue>
    </source>
</reference>
<dbReference type="Pfam" id="PF07714">
    <property type="entry name" value="PK_Tyr_Ser-Thr"/>
    <property type="match status" value="1"/>
</dbReference>
<dbReference type="Gene3D" id="1.10.510.10">
    <property type="entry name" value="Transferase(Phosphotransferase) domain 1"/>
    <property type="match status" value="1"/>
</dbReference>
<dbReference type="SUPFAM" id="SSF56112">
    <property type="entry name" value="Protein kinase-like (PK-like)"/>
    <property type="match status" value="1"/>
</dbReference>
<proteinExistence type="predicted"/>
<accession>A0ABY7E8P2</accession>
<dbReference type="InterPro" id="IPR011009">
    <property type="entry name" value="Kinase-like_dom_sf"/>
</dbReference>
<dbReference type="InterPro" id="IPR001245">
    <property type="entry name" value="Ser-Thr/Tyr_kinase_cat_dom"/>
</dbReference>
<evidence type="ECO:0000313" key="3">
    <source>
        <dbReference type="Proteomes" id="UP001164746"/>
    </source>
</evidence>
<dbReference type="EMBL" id="CP111016">
    <property type="protein sequence ID" value="WAR06395.1"/>
    <property type="molecule type" value="Genomic_DNA"/>
</dbReference>
<evidence type="ECO:0000259" key="1">
    <source>
        <dbReference type="Pfam" id="PF07714"/>
    </source>
</evidence>
<name>A0ABY7E8P2_MYAAR</name>
<organism evidence="2 3">
    <name type="scientific">Mya arenaria</name>
    <name type="common">Soft-shell clam</name>
    <dbReference type="NCBI Taxonomy" id="6604"/>
    <lineage>
        <taxon>Eukaryota</taxon>
        <taxon>Metazoa</taxon>
        <taxon>Spiralia</taxon>
        <taxon>Lophotrochozoa</taxon>
        <taxon>Mollusca</taxon>
        <taxon>Bivalvia</taxon>
        <taxon>Autobranchia</taxon>
        <taxon>Heteroconchia</taxon>
        <taxon>Euheterodonta</taxon>
        <taxon>Imparidentia</taxon>
        <taxon>Neoheterodontei</taxon>
        <taxon>Myida</taxon>
        <taxon>Myoidea</taxon>
        <taxon>Myidae</taxon>
        <taxon>Mya</taxon>
    </lineage>
</organism>